<proteinExistence type="predicted"/>
<name>A0A433A2G0_9FUNG</name>
<accession>A0A433A2G0</accession>
<dbReference type="EMBL" id="RBNI01019251">
    <property type="protein sequence ID" value="RUO96882.1"/>
    <property type="molecule type" value="Genomic_DNA"/>
</dbReference>
<sequence length="24" mass="2640">MSSVLKGGKSNNFLANAKLMWKQS</sequence>
<dbReference type="Proteomes" id="UP000268093">
    <property type="component" value="Unassembled WGS sequence"/>
</dbReference>
<keyword evidence="2" id="KW-1185">Reference proteome</keyword>
<protein>
    <submittedName>
        <fullName evidence="1">Uncharacterized protein</fullName>
    </submittedName>
</protein>
<dbReference type="AlphaFoldDB" id="A0A433A2G0"/>
<comment type="caution">
    <text evidence="1">The sequence shown here is derived from an EMBL/GenBank/DDBJ whole genome shotgun (WGS) entry which is preliminary data.</text>
</comment>
<organism evidence="1 2">
    <name type="scientific">Jimgerdemannia flammicorona</name>
    <dbReference type="NCBI Taxonomy" id="994334"/>
    <lineage>
        <taxon>Eukaryota</taxon>
        <taxon>Fungi</taxon>
        <taxon>Fungi incertae sedis</taxon>
        <taxon>Mucoromycota</taxon>
        <taxon>Mucoromycotina</taxon>
        <taxon>Endogonomycetes</taxon>
        <taxon>Endogonales</taxon>
        <taxon>Endogonaceae</taxon>
        <taxon>Jimgerdemannia</taxon>
    </lineage>
</organism>
<gene>
    <name evidence="1" type="ORF">BC936DRAFT_141306</name>
</gene>
<feature type="non-terminal residue" evidence="1">
    <location>
        <position position="24"/>
    </location>
</feature>
<evidence type="ECO:0000313" key="2">
    <source>
        <dbReference type="Proteomes" id="UP000268093"/>
    </source>
</evidence>
<reference evidence="1 2" key="1">
    <citation type="journal article" date="2018" name="New Phytol.">
        <title>Phylogenomics of Endogonaceae and evolution of mycorrhizas within Mucoromycota.</title>
        <authorList>
            <person name="Chang Y."/>
            <person name="Desiro A."/>
            <person name="Na H."/>
            <person name="Sandor L."/>
            <person name="Lipzen A."/>
            <person name="Clum A."/>
            <person name="Barry K."/>
            <person name="Grigoriev I.V."/>
            <person name="Martin F.M."/>
            <person name="Stajich J.E."/>
            <person name="Smith M.E."/>
            <person name="Bonito G."/>
            <person name="Spatafora J.W."/>
        </authorList>
    </citation>
    <scope>NUCLEOTIDE SEQUENCE [LARGE SCALE GENOMIC DNA]</scope>
    <source>
        <strain evidence="1 2">GMNB39</strain>
    </source>
</reference>
<evidence type="ECO:0000313" key="1">
    <source>
        <dbReference type="EMBL" id="RUO96882.1"/>
    </source>
</evidence>